<gene>
    <name evidence="2" type="ORF">EZS27_017631</name>
</gene>
<accession>A0A5J4RK83</accession>
<dbReference type="AlphaFoldDB" id="A0A5J4RK83"/>
<dbReference type="EMBL" id="SNRY01001045">
    <property type="protein sequence ID" value="KAA6334012.1"/>
    <property type="molecule type" value="Genomic_DNA"/>
</dbReference>
<feature type="transmembrane region" description="Helical" evidence="1">
    <location>
        <begin position="24"/>
        <end position="42"/>
    </location>
</feature>
<protein>
    <submittedName>
        <fullName evidence="2">Uncharacterized protein</fullName>
    </submittedName>
</protein>
<keyword evidence="1" id="KW-1133">Transmembrane helix</keyword>
<keyword evidence="1" id="KW-0472">Membrane</keyword>
<organism evidence="2">
    <name type="scientific">termite gut metagenome</name>
    <dbReference type="NCBI Taxonomy" id="433724"/>
    <lineage>
        <taxon>unclassified sequences</taxon>
        <taxon>metagenomes</taxon>
        <taxon>organismal metagenomes</taxon>
    </lineage>
</organism>
<sequence>MVLDNVRFHHANCFIFSNKLIDTLMANHGLPFFSCFACNLFGRPLFFRKFPDDFPLNALGEPTLLSETFFAFIHIHLRHTRGIPPLMTVTLKSLLITDLSFPIIKAISFWVFLACWSKASI</sequence>
<keyword evidence="1" id="KW-0812">Transmembrane</keyword>
<proteinExistence type="predicted"/>
<reference evidence="2" key="1">
    <citation type="submission" date="2019-03" db="EMBL/GenBank/DDBJ databases">
        <title>Single cell metagenomics reveals metabolic interactions within the superorganism composed of flagellate Streblomastix strix and complex community of Bacteroidetes bacteria on its surface.</title>
        <authorList>
            <person name="Treitli S.C."/>
            <person name="Kolisko M."/>
            <person name="Husnik F."/>
            <person name="Keeling P."/>
            <person name="Hampl V."/>
        </authorList>
    </citation>
    <scope>NUCLEOTIDE SEQUENCE</scope>
    <source>
        <strain evidence="2">STM</strain>
    </source>
</reference>
<evidence type="ECO:0000256" key="1">
    <source>
        <dbReference type="SAM" id="Phobius"/>
    </source>
</evidence>
<feature type="transmembrane region" description="Helical" evidence="1">
    <location>
        <begin position="95"/>
        <end position="116"/>
    </location>
</feature>
<comment type="caution">
    <text evidence="2">The sequence shown here is derived from an EMBL/GenBank/DDBJ whole genome shotgun (WGS) entry which is preliminary data.</text>
</comment>
<name>A0A5J4RK83_9ZZZZ</name>
<evidence type="ECO:0000313" key="2">
    <source>
        <dbReference type="EMBL" id="KAA6334012.1"/>
    </source>
</evidence>